<feature type="compositionally biased region" description="Low complexity" evidence="1">
    <location>
        <begin position="664"/>
        <end position="680"/>
    </location>
</feature>
<name>A0ABN9U8W1_9DINO</name>
<feature type="compositionally biased region" description="Basic and acidic residues" evidence="1">
    <location>
        <begin position="551"/>
        <end position="562"/>
    </location>
</feature>
<feature type="region of interest" description="Disordered" evidence="1">
    <location>
        <begin position="272"/>
        <end position="307"/>
    </location>
</feature>
<feature type="compositionally biased region" description="Low complexity" evidence="1">
    <location>
        <begin position="701"/>
        <end position="711"/>
    </location>
</feature>
<feature type="compositionally biased region" description="Basic and acidic residues" evidence="1">
    <location>
        <begin position="276"/>
        <end position="288"/>
    </location>
</feature>
<accession>A0ABN9U8W1</accession>
<proteinExistence type="predicted"/>
<keyword evidence="3" id="KW-1185">Reference proteome</keyword>
<feature type="region of interest" description="Disordered" evidence="1">
    <location>
        <begin position="437"/>
        <end position="458"/>
    </location>
</feature>
<protein>
    <submittedName>
        <fullName evidence="2">Uncharacterized protein</fullName>
    </submittedName>
</protein>
<evidence type="ECO:0000256" key="1">
    <source>
        <dbReference type="SAM" id="MobiDB-lite"/>
    </source>
</evidence>
<reference evidence="2" key="1">
    <citation type="submission" date="2023-10" db="EMBL/GenBank/DDBJ databases">
        <authorList>
            <person name="Chen Y."/>
            <person name="Shah S."/>
            <person name="Dougan E. K."/>
            <person name="Thang M."/>
            <person name="Chan C."/>
        </authorList>
    </citation>
    <scope>NUCLEOTIDE SEQUENCE [LARGE SCALE GENOMIC DNA]</scope>
</reference>
<feature type="region of interest" description="Disordered" evidence="1">
    <location>
        <begin position="551"/>
        <end position="575"/>
    </location>
</feature>
<feature type="region of interest" description="Disordered" evidence="1">
    <location>
        <begin position="662"/>
        <end position="711"/>
    </location>
</feature>
<evidence type="ECO:0000313" key="2">
    <source>
        <dbReference type="EMBL" id="CAK0855046.1"/>
    </source>
</evidence>
<organism evidence="2 3">
    <name type="scientific">Prorocentrum cordatum</name>
    <dbReference type="NCBI Taxonomy" id="2364126"/>
    <lineage>
        <taxon>Eukaryota</taxon>
        <taxon>Sar</taxon>
        <taxon>Alveolata</taxon>
        <taxon>Dinophyceae</taxon>
        <taxon>Prorocentrales</taxon>
        <taxon>Prorocentraceae</taxon>
        <taxon>Prorocentrum</taxon>
    </lineage>
</organism>
<gene>
    <name evidence="2" type="ORF">PCOR1329_LOCUS45892</name>
</gene>
<evidence type="ECO:0000313" key="3">
    <source>
        <dbReference type="Proteomes" id="UP001189429"/>
    </source>
</evidence>
<comment type="caution">
    <text evidence="2">The sequence shown here is derived from an EMBL/GenBank/DDBJ whole genome shotgun (WGS) entry which is preliminary data.</text>
</comment>
<dbReference type="Proteomes" id="UP001189429">
    <property type="component" value="Unassembled WGS sequence"/>
</dbReference>
<sequence>MLSEGIDYSARGEPCGYAVGDRTELLAGEQLAMAFYMAHKQDPKNTHVERCLAEGYKVAVWPRNMPIEVTMEIVKHMNKFHDGIANTPADMTTSVPHVEAGFGNFLDAHKQSSRTVATKGQYSYHNLYSKYVKENYGEKYSTKWECYNASKIVYHAMAKWDLTEEFSEWLDDAAGVTDLHIYQDMYKSIECCRAWVAAMSKGRAFFETRADLQVWGSMLFVGFGACFPMDGGSEAGEIIDGVWPLTQNFRGKAANEIDDLLALLTQTVPGATARASQREKAPKKDGQAAKRRRTAKSAADHATDAGANVLTTDDAKTALAREREARERESAEPATWIQTYKAAVVAPFNYFLHGSMGLCCKGRILDQSARVALTHLFGGPSETYRRWGQCHKAIGEGVVRSRLEFRSDAALEHLPAVECGFSLQAHVAEVSQVDAGPDIQMDSPERKHGKQSVEGDQPALVRRARRFKRLFVGATMMMRPRAFTNGCGLDTECGWKSAPVVKEMIAHIAHGSSGFDGLTLEGALERIWEHATKIFEADWLRMAKLSAQPIHRQDTSRWRQEGEGEDAPPADGDMRDTIDEIFVDCDGACRFFAMRSRMVAIAVQEARGGSLPGSATARVEKLLASASDADAKLLQVADATTIAKESERVTFWLSVRGDDDDADSAAAASSAGGASGDGDSLSPEAPKPPQEATADAAGEPATQTGNTTNNEEQAQLVPVKVEGHEAAKAPLDTQKRYIGDFLSQPLVGCTLSPTMLKIIMSQLAVGILKSTRFNYLGDVVLAPSETAFLLTEIGGLKVSMDGKNYQSPFNPFMTPTWAVPDMKKQGGKKVAAAPVDAGADVRADGEWATLDTRRGLKEIKLKAWMFYLTPHPDALGLKGAMLVKPKTPEEYSVSKAVQRESKGLYDVRQAEKRAASNAAAASAAEKAKPVAIPKGTAKGHAKSMGGVKACPKYLCM</sequence>
<dbReference type="EMBL" id="CAUYUJ010015514">
    <property type="protein sequence ID" value="CAK0855046.1"/>
    <property type="molecule type" value="Genomic_DNA"/>
</dbReference>